<name>A0A3A8AGM9_9HYPH</name>
<keyword evidence="1" id="KW-0732">Signal</keyword>
<protein>
    <recommendedName>
        <fullName evidence="4">DUF2092 domain-containing protein</fullName>
    </recommendedName>
</protein>
<dbReference type="EMBL" id="QFWV02000002">
    <property type="protein sequence ID" value="RKF08249.1"/>
    <property type="molecule type" value="Genomic_DNA"/>
</dbReference>
<proteinExistence type="predicted"/>
<keyword evidence="3" id="KW-1185">Reference proteome</keyword>
<accession>A0A3A8AGM9</accession>
<evidence type="ECO:0000256" key="1">
    <source>
        <dbReference type="SAM" id="SignalP"/>
    </source>
</evidence>
<evidence type="ECO:0000313" key="3">
    <source>
        <dbReference type="Proteomes" id="UP000246132"/>
    </source>
</evidence>
<reference evidence="2 3" key="1">
    <citation type="journal article" date="2018" name="Int. J. Syst. Bacteriol.">
        <title>Oceaniradius stylonemae gen. nov., sp. nov., isolated from a red alga, Stylonema cornu-cervi.</title>
        <authorList>
            <person name="Jeong S."/>
        </authorList>
    </citation>
    <scope>NUCLEOTIDE SEQUENCE [LARGE SCALE GENOMIC DNA]</scope>
    <source>
        <strain evidence="2 3">StC1</strain>
    </source>
</reference>
<organism evidence="2 3">
    <name type="scientific">Oceaniradius stylonematis</name>
    <dbReference type="NCBI Taxonomy" id="2184161"/>
    <lineage>
        <taxon>Bacteria</taxon>
        <taxon>Pseudomonadati</taxon>
        <taxon>Pseudomonadota</taxon>
        <taxon>Alphaproteobacteria</taxon>
        <taxon>Hyphomicrobiales</taxon>
        <taxon>Ahrensiaceae</taxon>
        <taxon>Oceaniradius</taxon>
    </lineage>
</organism>
<evidence type="ECO:0000313" key="2">
    <source>
        <dbReference type="EMBL" id="RKF08249.1"/>
    </source>
</evidence>
<dbReference type="RefSeq" id="WP_109767065.1">
    <property type="nucleotide sequence ID" value="NZ_JASHJV010000005.1"/>
</dbReference>
<comment type="caution">
    <text evidence="2">The sequence shown here is derived from an EMBL/GenBank/DDBJ whole genome shotgun (WGS) entry which is preliminary data.</text>
</comment>
<evidence type="ECO:0008006" key="4">
    <source>
        <dbReference type="Google" id="ProtNLM"/>
    </source>
</evidence>
<feature type="signal peptide" evidence="1">
    <location>
        <begin position="1"/>
        <end position="22"/>
    </location>
</feature>
<gene>
    <name evidence="2" type="ORF">DEM25_002860</name>
</gene>
<dbReference type="AlphaFoldDB" id="A0A3A8AGM9"/>
<dbReference type="OrthoDB" id="7676474at2"/>
<sequence>MTRTALPAAAATLLLSSQAALADCEADARAAMLDVAHPVPMRQNVTTEMSGATIESFALSTPDGRGMALDANETPVSLWIGGRFYSSADGGESWSLVSEQTREQLDAQAAGRQTQADEATNIVCDYDIDLDGKAVHRFALDYALAGSGIPVKSQYWIDAKTRFPWRVVHEFGGAAPSVITQNNEPVDELTIPDPDG</sequence>
<feature type="chain" id="PRO_5018777182" description="DUF2092 domain-containing protein" evidence="1">
    <location>
        <begin position="23"/>
        <end position="196"/>
    </location>
</feature>
<dbReference type="Proteomes" id="UP000246132">
    <property type="component" value="Unassembled WGS sequence"/>
</dbReference>